<dbReference type="Gene3D" id="3.40.50.720">
    <property type="entry name" value="NAD(P)-binding Rossmann-like Domain"/>
    <property type="match status" value="1"/>
</dbReference>
<dbReference type="InterPro" id="IPR013149">
    <property type="entry name" value="ADH-like_C"/>
</dbReference>
<dbReference type="GO" id="GO:0016651">
    <property type="term" value="F:oxidoreductase activity, acting on NAD(P)H"/>
    <property type="evidence" value="ECO:0007669"/>
    <property type="project" value="TreeGrafter"/>
</dbReference>
<feature type="domain" description="Enoyl reductase (ER)" evidence="3">
    <location>
        <begin position="2"/>
        <end position="317"/>
    </location>
</feature>
<dbReference type="PANTHER" id="PTHR48106">
    <property type="entry name" value="QUINONE OXIDOREDUCTASE PIG3-RELATED"/>
    <property type="match status" value="1"/>
</dbReference>
<proteinExistence type="predicted"/>
<reference evidence="4 5" key="1">
    <citation type="submission" date="2020-12" db="EMBL/GenBank/DDBJ databases">
        <title>Identification and biosynthesis of polyene macrolides produced by Streptomyces alfalfae Men-myco-93-63.</title>
        <authorList>
            <person name="Liu D."/>
            <person name="Li Y."/>
            <person name="Liu L."/>
            <person name="Han X."/>
            <person name="Shen F."/>
        </authorList>
    </citation>
    <scope>NUCLEOTIDE SEQUENCE [LARGE SCALE GENOMIC DNA]</scope>
    <source>
        <strain evidence="4 5">Men-myco-93-63</strain>
    </source>
</reference>
<dbReference type="SMART" id="SM00829">
    <property type="entry name" value="PKS_ER"/>
    <property type="match status" value="1"/>
</dbReference>
<evidence type="ECO:0000313" key="5">
    <source>
        <dbReference type="Proteomes" id="UP000596130"/>
    </source>
</evidence>
<dbReference type="CDD" id="cd05282">
    <property type="entry name" value="ETR_like"/>
    <property type="match status" value="1"/>
</dbReference>
<dbReference type="InterPro" id="IPR020843">
    <property type="entry name" value="ER"/>
</dbReference>
<dbReference type="Gene3D" id="3.90.180.10">
    <property type="entry name" value="Medium-chain alcohol dehydrogenases, catalytic domain"/>
    <property type="match status" value="1"/>
</dbReference>
<dbReference type="InterPro" id="IPR011032">
    <property type="entry name" value="GroES-like_sf"/>
</dbReference>
<accession>A0A7T4U0S8</accession>
<evidence type="ECO:0000256" key="1">
    <source>
        <dbReference type="ARBA" id="ARBA00022857"/>
    </source>
</evidence>
<keyword evidence="1" id="KW-0521">NADP</keyword>
<gene>
    <name evidence="4" type="ORF">I8755_32980</name>
</gene>
<protein>
    <submittedName>
        <fullName evidence="4">Zinc-dependent alcohol dehydrogenase family protein</fullName>
    </submittedName>
</protein>
<dbReference type="GO" id="GO:0070402">
    <property type="term" value="F:NADPH binding"/>
    <property type="evidence" value="ECO:0007669"/>
    <property type="project" value="TreeGrafter"/>
</dbReference>
<dbReference type="Pfam" id="PF08240">
    <property type="entry name" value="ADH_N"/>
    <property type="match status" value="1"/>
</dbReference>
<dbReference type="Proteomes" id="UP000596130">
    <property type="component" value="Chromosome"/>
</dbReference>
<dbReference type="InterPro" id="IPR036291">
    <property type="entry name" value="NAD(P)-bd_dom_sf"/>
</dbReference>
<evidence type="ECO:0000313" key="4">
    <source>
        <dbReference type="EMBL" id="QQC92655.1"/>
    </source>
</evidence>
<dbReference type="AlphaFoldDB" id="A0A7T4U0S8"/>
<dbReference type="Pfam" id="PF00107">
    <property type="entry name" value="ADH_zinc_N"/>
    <property type="match status" value="1"/>
</dbReference>
<dbReference type="PANTHER" id="PTHR48106:SF2">
    <property type="entry name" value="ZN2+-BINDING DEHYDROGENASE"/>
    <property type="match status" value="1"/>
</dbReference>
<keyword evidence="2" id="KW-0560">Oxidoreductase</keyword>
<name>A0A7T4U0S8_9ACTN</name>
<evidence type="ECO:0000259" key="3">
    <source>
        <dbReference type="SMART" id="SM00829"/>
    </source>
</evidence>
<sequence length="319" mass="33742">MTDTPDTEPSAGEVRIRLTARPVNPSDLLFVRGRYGRAAGFRPVRRGGPPVALVGFEGAGVVEKPAPDVHLQPGDRVAVSATGTWQEYLNVPLGDVIEVPDDLPDDLACQMTINPMTANLLLDDLVLSRGDVLLHTAATSAVGRMITTLARRNGIRCVGLVRRPPTGPELARLQDADVLHVSAEPHDRAREQIAAFAGKQGVAAAIDAVGGATGRLALDCLRDGGRMVVYGMLSGSAIPIPPELLVFRGISVDGFWLPERLAGMLPEQSGELTRRVADQLVGRQLGAPVAGRYDLAEVKRAVLHCESTPGSDGKALLVG</sequence>
<dbReference type="EMBL" id="CP065959">
    <property type="protein sequence ID" value="QQC92655.1"/>
    <property type="molecule type" value="Genomic_DNA"/>
</dbReference>
<dbReference type="SUPFAM" id="SSF50129">
    <property type="entry name" value="GroES-like"/>
    <property type="match status" value="1"/>
</dbReference>
<dbReference type="RefSeq" id="WP_159043902.1">
    <property type="nucleotide sequence ID" value="NZ_CP065959.1"/>
</dbReference>
<evidence type="ECO:0000256" key="2">
    <source>
        <dbReference type="ARBA" id="ARBA00023002"/>
    </source>
</evidence>
<dbReference type="InterPro" id="IPR013154">
    <property type="entry name" value="ADH-like_N"/>
</dbReference>
<dbReference type="SUPFAM" id="SSF51735">
    <property type="entry name" value="NAD(P)-binding Rossmann-fold domains"/>
    <property type="match status" value="1"/>
</dbReference>
<organism evidence="4 5">
    <name type="scientific">Streptomyces alfalfae</name>
    <dbReference type="NCBI Taxonomy" id="1642299"/>
    <lineage>
        <taxon>Bacteria</taxon>
        <taxon>Bacillati</taxon>
        <taxon>Actinomycetota</taxon>
        <taxon>Actinomycetes</taxon>
        <taxon>Kitasatosporales</taxon>
        <taxon>Streptomycetaceae</taxon>
        <taxon>Streptomyces</taxon>
    </lineage>
</organism>